<name>A0A085GCI8_9ENTR</name>
<evidence type="ECO:0000256" key="2">
    <source>
        <dbReference type="ARBA" id="ARBA00022833"/>
    </source>
</evidence>
<keyword evidence="5" id="KW-0449">Lipoprotein</keyword>
<feature type="chain" id="PRO_5001790977" evidence="3">
    <location>
        <begin position="24"/>
        <end position="215"/>
    </location>
</feature>
<proteinExistence type="predicted"/>
<evidence type="ECO:0000259" key="4">
    <source>
        <dbReference type="Pfam" id="PF09223"/>
    </source>
</evidence>
<feature type="signal peptide" evidence="3">
    <location>
        <begin position="1"/>
        <end position="23"/>
    </location>
</feature>
<comment type="caution">
    <text evidence="5">The sequence shown here is derived from an EMBL/GenBank/DDBJ whole genome shotgun (WGS) entry which is preliminary data.</text>
</comment>
<dbReference type="AlphaFoldDB" id="A0A085GCI8"/>
<dbReference type="InterPro" id="IPR012674">
    <property type="entry name" value="Calycin"/>
</dbReference>
<accession>A0A085GCI8</accession>
<dbReference type="SUPFAM" id="SSF50814">
    <property type="entry name" value="Lipocalins"/>
    <property type="match status" value="1"/>
</dbReference>
<dbReference type="Pfam" id="PF09223">
    <property type="entry name" value="ZinT"/>
    <property type="match status" value="1"/>
</dbReference>
<dbReference type="eggNOG" id="COG3443">
    <property type="taxonomic scope" value="Bacteria"/>
</dbReference>
<keyword evidence="2" id="KW-0862">Zinc</keyword>
<feature type="domain" description="ZinT" evidence="4">
    <location>
        <begin position="36"/>
        <end position="215"/>
    </location>
</feature>
<dbReference type="RefSeq" id="WP_034495868.1">
    <property type="nucleotide sequence ID" value="NZ_JMPI01000030.1"/>
</dbReference>
<reference evidence="5 6" key="1">
    <citation type="submission" date="2014-05" db="EMBL/GenBank/DDBJ databases">
        <title>ATOL: Assembling a taxonomically balanced genome-scale reconstruction of the evolutionary history of the Enterobacteriaceae.</title>
        <authorList>
            <person name="Plunkett G.III."/>
            <person name="Neeno-Eckwall E.C."/>
            <person name="Glasner J.D."/>
            <person name="Perna N.T."/>
        </authorList>
    </citation>
    <scope>NUCLEOTIDE SEQUENCE [LARGE SCALE GENOMIC DNA]</scope>
    <source>
        <strain evidence="5 6">ATCC 33320</strain>
    </source>
</reference>
<dbReference type="OrthoDB" id="9810636at2"/>
<protein>
    <submittedName>
        <fullName evidence="5">Putative zinc-binding lipoprotein</fullName>
    </submittedName>
</protein>
<keyword evidence="6" id="KW-1185">Reference proteome</keyword>
<dbReference type="NCBIfam" id="NF007639">
    <property type="entry name" value="PRK10306.1"/>
    <property type="match status" value="1"/>
</dbReference>
<dbReference type="GO" id="GO:0008270">
    <property type="term" value="F:zinc ion binding"/>
    <property type="evidence" value="ECO:0007669"/>
    <property type="project" value="InterPro"/>
</dbReference>
<evidence type="ECO:0000256" key="3">
    <source>
        <dbReference type="SAM" id="SignalP"/>
    </source>
</evidence>
<sequence length="215" mass="24375">MTSRFPTAILGLGILLSSTSALAHGHSHGTPLTDAEKKASEGVFENQQVKDRALTDWDGMWQSVNPYLLNGDLDPVMEKKAQKDGSKTAAQYKEYYKKGYATDIDTIGIENNVIEFHVGKTVNACKYDYSGFKILNYTSGKKGVRYLFECKDSQSKAPKYVQFSDHIIGPRKSEHFHIFMGNDSQESLLKEMDNWPTFYEYSLSKNQVVHEMLEH</sequence>
<dbReference type="Gene3D" id="2.40.128.20">
    <property type="match status" value="1"/>
</dbReference>
<evidence type="ECO:0000256" key="1">
    <source>
        <dbReference type="ARBA" id="ARBA00022729"/>
    </source>
</evidence>
<dbReference type="Proteomes" id="UP000028653">
    <property type="component" value="Unassembled WGS sequence"/>
</dbReference>
<gene>
    <name evidence="5" type="primary">zinT</name>
    <name evidence="5" type="ORF">GBAG_2217</name>
</gene>
<dbReference type="EMBL" id="JMPI01000030">
    <property type="protein sequence ID" value="KFC81433.1"/>
    <property type="molecule type" value="Genomic_DNA"/>
</dbReference>
<dbReference type="STRING" id="1006004.GBAG_2217"/>
<dbReference type="InterPro" id="IPR015304">
    <property type="entry name" value="ZinT_dom"/>
</dbReference>
<organism evidence="5 6">
    <name type="scientific">Buttiauxella agrestis ATCC 33320</name>
    <dbReference type="NCBI Taxonomy" id="1006004"/>
    <lineage>
        <taxon>Bacteria</taxon>
        <taxon>Pseudomonadati</taxon>
        <taxon>Pseudomonadota</taxon>
        <taxon>Gammaproteobacteria</taxon>
        <taxon>Enterobacterales</taxon>
        <taxon>Enterobacteriaceae</taxon>
        <taxon>Buttiauxella</taxon>
    </lineage>
</organism>
<evidence type="ECO:0000313" key="5">
    <source>
        <dbReference type="EMBL" id="KFC81433.1"/>
    </source>
</evidence>
<evidence type="ECO:0000313" key="6">
    <source>
        <dbReference type="Proteomes" id="UP000028653"/>
    </source>
</evidence>
<keyword evidence="1 3" id="KW-0732">Signal</keyword>